<protein>
    <submittedName>
        <fullName evidence="1">Uncharacterized protein</fullName>
    </submittedName>
</protein>
<gene>
    <name evidence="1" type="ORF">SAMN05661010_02169</name>
</gene>
<dbReference type="Proteomes" id="UP000198654">
    <property type="component" value="Unassembled WGS sequence"/>
</dbReference>
<sequence>MSRHGRSIVKGLLDTLEAGPAASVRHIAEPLEAMLDEHKNCADNHEEGECQGSRSGDDPLRAASLIGECTQRRSGKATMTIRKGIKPSLSVTQPIDLASIHAARSNTTR</sequence>
<dbReference type="AlphaFoldDB" id="A0A1G9LNK7"/>
<proteinExistence type="predicted"/>
<evidence type="ECO:0000313" key="1">
    <source>
        <dbReference type="EMBL" id="SDL63351.1"/>
    </source>
</evidence>
<keyword evidence="2" id="KW-1185">Reference proteome</keyword>
<organism evidence="1 2">
    <name type="scientific">Modicisalibacter muralis</name>
    <dbReference type="NCBI Taxonomy" id="119000"/>
    <lineage>
        <taxon>Bacteria</taxon>
        <taxon>Pseudomonadati</taxon>
        <taxon>Pseudomonadota</taxon>
        <taxon>Gammaproteobacteria</taxon>
        <taxon>Oceanospirillales</taxon>
        <taxon>Halomonadaceae</taxon>
        <taxon>Modicisalibacter</taxon>
    </lineage>
</organism>
<name>A0A1G9LNK7_9GAMM</name>
<reference evidence="1 2" key="1">
    <citation type="submission" date="2016-10" db="EMBL/GenBank/DDBJ databases">
        <authorList>
            <person name="de Groot N.N."/>
        </authorList>
    </citation>
    <scope>NUCLEOTIDE SEQUENCE [LARGE SCALE GENOMIC DNA]</scope>
    <source>
        <strain evidence="1 2">DSM 14789</strain>
    </source>
</reference>
<evidence type="ECO:0000313" key="2">
    <source>
        <dbReference type="Proteomes" id="UP000198654"/>
    </source>
</evidence>
<accession>A0A1G9LNK7</accession>
<dbReference type="EMBL" id="FNGI01000005">
    <property type="protein sequence ID" value="SDL63351.1"/>
    <property type="molecule type" value="Genomic_DNA"/>
</dbReference>